<reference evidence="2" key="1">
    <citation type="journal article" date="2015" name="Nature">
        <title>Complex archaea that bridge the gap between prokaryotes and eukaryotes.</title>
        <authorList>
            <person name="Spang A."/>
            <person name="Saw J.H."/>
            <person name="Jorgensen S.L."/>
            <person name="Zaremba-Niedzwiedzka K."/>
            <person name="Martijn J."/>
            <person name="Lind A.E."/>
            <person name="van Eijk R."/>
            <person name="Schleper C."/>
            <person name="Guy L."/>
            <person name="Ettema T.J."/>
        </authorList>
    </citation>
    <scope>NUCLEOTIDE SEQUENCE</scope>
</reference>
<keyword evidence="1" id="KW-0812">Transmembrane</keyword>
<evidence type="ECO:0000313" key="2">
    <source>
        <dbReference type="EMBL" id="KKM05063.1"/>
    </source>
</evidence>
<organism evidence="2">
    <name type="scientific">marine sediment metagenome</name>
    <dbReference type="NCBI Taxonomy" id="412755"/>
    <lineage>
        <taxon>unclassified sequences</taxon>
        <taxon>metagenomes</taxon>
        <taxon>ecological metagenomes</taxon>
    </lineage>
</organism>
<protein>
    <recommendedName>
        <fullName evidence="3">LITAF domain-containing protein</fullName>
    </recommendedName>
</protein>
<dbReference type="EMBL" id="LAZR01016309">
    <property type="protein sequence ID" value="KKM05063.1"/>
    <property type="molecule type" value="Genomic_DNA"/>
</dbReference>
<keyword evidence="1" id="KW-0472">Membrane</keyword>
<sequence length="56" mass="6240">MKYCNNCKQMVDPQKKFSTGLLIVLLCLGVVPGVIYYVIKKATCPMCNSTNWGVKP</sequence>
<gene>
    <name evidence="2" type="ORF">LCGC14_1757920</name>
</gene>
<feature type="transmembrane region" description="Helical" evidence="1">
    <location>
        <begin position="21"/>
        <end position="39"/>
    </location>
</feature>
<name>A0A0F9K1I6_9ZZZZ</name>
<dbReference type="AlphaFoldDB" id="A0A0F9K1I6"/>
<proteinExistence type="predicted"/>
<keyword evidence="1" id="KW-1133">Transmembrane helix</keyword>
<evidence type="ECO:0000256" key="1">
    <source>
        <dbReference type="SAM" id="Phobius"/>
    </source>
</evidence>
<accession>A0A0F9K1I6</accession>
<comment type="caution">
    <text evidence="2">The sequence shown here is derived from an EMBL/GenBank/DDBJ whole genome shotgun (WGS) entry which is preliminary data.</text>
</comment>
<evidence type="ECO:0008006" key="3">
    <source>
        <dbReference type="Google" id="ProtNLM"/>
    </source>
</evidence>